<dbReference type="PROSITE" id="PS50983">
    <property type="entry name" value="FE_B12_PBP"/>
    <property type="match status" value="1"/>
</dbReference>
<evidence type="ECO:0000313" key="3">
    <source>
        <dbReference type="EMBL" id="WEJ63558.1"/>
    </source>
</evidence>
<dbReference type="Gene3D" id="3.40.50.1980">
    <property type="entry name" value="Nitrogenase molybdenum iron protein domain"/>
    <property type="match status" value="2"/>
</dbReference>
<evidence type="ECO:0000259" key="2">
    <source>
        <dbReference type="PROSITE" id="PS50983"/>
    </source>
</evidence>
<dbReference type="Pfam" id="PF01497">
    <property type="entry name" value="Peripla_BP_2"/>
    <property type="match status" value="1"/>
</dbReference>
<dbReference type="RefSeq" id="WP_275595815.1">
    <property type="nucleotide sequence ID" value="NZ_CP102381.1"/>
</dbReference>
<keyword evidence="1" id="KW-0732">Signal</keyword>
<dbReference type="CDD" id="cd01144">
    <property type="entry name" value="BtuF"/>
    <property type="match status" value="1"/>
</dbReference>
<dbReference type="InterPro" id="IPR050902">
    <property type="entry name" value="ABC_Transporter_SBP"/>
</dbReference>
<evidence type="ECO:0000313" key="4">
    <source>
        <dbReference type="Proteomes" id="UP001222275"/>
    </source>
</evidence>
<dbReference type="Proteomes" id="UP001222275">
    <property type="component" value="Chromosome"/>
</dbReference>
<dbReference type="PANTHER" id="PTHR30535">
    <property type="entry name" value="VITAMIN B12-BINDING PROTEIN"/>
    <property type="match status" value="1"/>
</dbReference>
<gene>
    <name evidence="3" type="ORF">NR989_04705</name>
</gene>
<organism evidence="3 4">
    <name type="scientific">Thiomicrorhabdus lithotrophica</name>
    <dbReference type="NCBI Taxonomy" id="2949997"/>
    <lineage>
        <taxon>Bacteria</taxon>
        <taxon>Pseudomonadati</taxon>
        <taxon>Pseudomonadota</taxon>
        <taxon>Gammaproteobacteria</taxon>
        <taxon>Thiotrichales</taxon>
        <taxon>Piscirickettsiaceae</taxon>
        <taxon>Thiomicrorhabdus</taxon>
    </lineage>
</organism>
<protein>
    <submittedName>
        <fullName evidence="3">Cobalamin-binding protein</fullName>
    </submittedName>
</protein>
<evidence type="ECO:0000256" key="1">
    <source>
        <dbReference type="ARBA" id="ARBA00022729"/>
    </source>
</evidence>
<feature type="domain" description="Fe/B12 periplasmic-binding" evidence="2">
    <location>
        <begin position="46"/>
        <end position="295"/>
    </location>
</feature>
<reference evidence="3 4" key="1">
    <citation type="submission" date="2022-06" db="EMBL/GenBank/DDBJ databases">
        <title>Thiomicrohabdus sp. nov, an obligately chemolithoautotrophic, sulfur-oxidizing bacterium isolated from beach of Guanyin Mountain. Amoy.</title>
        <authorList>
            <person name="Zhu H."/>
        </authorList>
    </citation>
    <scope>NUCLEOTIDE SEQUENCE [LARGE SCALE GENOMIC DNA]</scope>
    <source>
        <strain evidence="3 4">XGS-01</strain>
    </source>
</reference>
<dbReference type="SUPFAM" id="SSF53807">
    <property type="entry name" value="Helical backbone' metal receptor"/>
    <property type="match status" value="1"/>
</dbReference>
<accession>A0ABY8CHC3</accession>
<dbReference type="PANTHER" id="PTHR30535:SF34">
    <property type="entry name" value="MOLYBDATE-BINDING PROTEIN MOLA"/>
    <property type="match status" value="1"/>
</dbReference>
<dbReference type="InterPro" id="IPR002491">
    <property type="entry name" value="ABC_transptr_periplasmic_BD"/>
</dbReference>
<dbReference type="NCBIfam" id="NF038402">
    <property type="entry name" value="TroA_like"/>
    <property type="match status" value="1"/>
</dbReference>
<dbReference type="EMBL" id="CP102381">
    <property type="protein sequence ID" value="WEJ63558.1"/>
    <property type="molecule type" value="Genomic_DNA"/>
</dbReference>
<sequence>MFLSTYRYIKRHLIIHKLALAVILFTYSYQAWSNETKQNENITYERIISLAPHITELIYSAGAGEKLVGVVEYSDFPIAAGQLPIVGNSTTINIESIIKLAPDLIIAWKSGNRIQDIERLQSLGFEVWQTEIQQLEDIPNFIKTIGEKAGTVKTALFKSSELLEILNKTKQKYENQKVINAFYQIWHQPLMTMNGKQFISLALEICQANNIFADLPLLASEVNLESVIQRNPQVILLGGESAFQDNWYQDWLRYTELKAIKNQQIYKLDNDKYQRPTARLIEALPELCKTIDKARNHYGQTPE</sequence>
<dbReference type="InterPro" id="IPR054828">
    <property type="entry name" value="Vit_B12_bind_prot"/>
</dbReference>
<proteinExistence type="predicted"/>
<name>A0ABY8CHC3_9GAMM</name>
<keyword evidence="4" id="KW-1185">Reference proteome</keyword>